<feature type="domain" description="Major facilitator superfamily (MFS) profile" evidence="5">
    <location>
        <begin position="26"/>
        <end position="434"/>
    </location>
</feature>
<keyword evidence="2 4" id="KW-1133">Transmembrane helix</keyword>
<evidence type="ECO:0000313" key="7">
    <source>
        <dbReference type="Proteomes" id="UP000075613"/>
    </source>
</evidence>
<dbReference type="InterPro" id="IPR011701">
    <property type="entry name" value="MFS"/>
</dbReference>
<dbReference type="AlphaFoldDB" id="A0A149PHD4"/>
<feature type="transmembrane region" description="Helical" evidence="4">
    <location>
        <begin position="27"/>
        <end position="46"/>
    </location>
</feature>
<accession>A0A149PHD4</accession>
<dbReference type="PANTHER" id="PTHR23528">
    <property type="match status" value="1"/>
</dbReference>
<feature type="transmembrane region" description="Helical" evidence="4">
    <location>
        <begin position="124"/>
        <end position="142"/>
    </location>
</feature>
<feature type="transmembrane region" description="Helical" evidence="4">
    <location>
        <begin position="66"/>
        <end position="87"/>
    </location>
</feature>
<evidence type="ECO:0000313" key="6">
    <source>
        <dbReference type="EMBL" id="KXU84438.1"/>
    </source>
</evidence>
<dbReference type="EMBL" id="LRBG01000036">
    <property type="protein sequence ID" value="KXU84438.1"/>
    <property type="molecule type" value="Genomic_DNA"/>
</dbReference>
<protein>
    <submittedName>
        <fullName evidence="6">MFS transporter</fullName>
    </submittedName>
</protein>
<dbReference type="InterPro" id="IPR036259">
    <property type="entry name" value="MFS_trans_sf"/>
</dbReference>
<comment type="caution">
    <text evidence="6">The sequence shown here is derived from an EMBL/GenBank/DDBJ whole genome shotgun (WGS) entry which is preliminary data.</text>
</comment>
<feature type="transmembrane region" description="Helical" evidence="4">
    <location>
        <begin position="189"/>
        <end position="208"/>
    </location>
</feature>
<dbReference type="Gene3D" id="1.20.1250.20">
    <property type="entry name" value="MFS general substrate transporter like domains"/>
    <property type="match status" value="2"/>
</dbReference>
<feature type="transmembrane region" description="Helical" evidence="4">
    <location>
        <begin position="407"/>
        <end position="426"/>
    </location>
</feature>
<dbReference type="SUPFAM" id="SSF103473">
    <property type="entry name" value="MFS general substrate transporter"/>
    <property type="match status" value="1"/>
</dbReference>
<evidence type="ECO:0000256" key="1">
    <source>
        <dbReference type="ARBA" id="ARBA00022692"/>
    </source>
</evidence>
<feature type="transmembrane region" description="Helical" evidence="4">
    <location>
        <begin position="99"/>
        <end position="118"/>
    </location>
</feature>
<dbReference type="PROSITE" id="PS50850">
    <property type="entry name" value="MFS"/>
    <property type="match status" value="1"/>
</dbReference>
<dbReference type="GO" id="GO:0022857">
    <property type="term" value="F:transmembrane transporter activity"/>
    <property type="evidence" value="ECO:0007669"/>
    <property type="project" value="InterPro"/>
</dbReference>
<sequence>MTVSSPIVNASTGAPTPRLSTLSHIQIASLWFALFTQWMTVVPVLVPAQVADMLGRDAALKEGITGSVIASGAFVAMVMAPLAGALSDRCSAKRGRRRPFLITGVFGISAALVWLASFNGAGSVWLYALAFLHLQFWWNWAAGPYAGLVPDVVPKQEANRASAWLNVMTVLGTIAGNLVLVVLFSPGHLYPTVATFIGIMVLCLWLTIRGAREPTPAKPRDPFELFAFIRSFYLDPRLHQNFYWVLVTRLFGNMGIWSIFTFLLYYLQDVIGIRHPTNLLNALLGVGVVLAIPASLLGARLADRHGVVPVVRFSSWILAGAAIGFVLLALHPNLWLVIAVGLVFCTAYGSYQAVDWALALQVLPDDASSGKDMGIWQVSMVLPQILGPAMTGWLLSWIKGFAGAAPAYIAAFVIAAGWFVLAAWLVSRIRIASLHQVSAGVAGRS</sequence>
<dbReference type="STRING" id="1399968.CI15_23525"/>
<organism evidence="6 7">
    <name type="scientific">Paraburkholderia monticola</name>
    <dbReference type="NCBI Taxonomy" id="1399968"/>
    <lineage>
        <taxon>Bacteria</taxon>
        <taxon>Pseudomonadati</taxon>
        <taxon>Pseudomonadota</taxon>
        <taxon>Betaproteobacteria</taxon>
        <taxon>Burkholderiales</taxon>
        <taxon>Burkholderiaceae</taxon>
        <taxon>Paraburkholderia</taxon>
    </lineage>
</organism>
<dbReference type="OrthoDB" id="7584869at2"/>
<feature type="transmembrane region" description="Helical" evidence="4">
    <location>
        <begin position="334"/>
        <end position="354"/>
    </location>
</feature>
<keyword evidence="7" id="KW-1185">Reference proteome</keyword>
<dbReference type="PANTHER" id="PTHR23528:SF1">
    <property type="entry name" value="MAJOR FACILITATOR SUPERFAMILY (MFS) PROFILE DOMAIN-CONTAINING PROTEIN"/>
    <property type="match status" value="1"/>
</dbReference>
<keyword evidence="3 4" id="KW-0472">Membrane</keyword>
<feature type="transmembrane region" description="Helical" evidence="4">
    <location>
        <begin position="375"/>
        <end position="395"/>
    </location>
</feature>
<evidence type="ECO:0000256" key="3">
    <source>
        <dbReference type="ARBA" id="ARBA00023136"/>
    </source>
</evidence>
<reference evidence="6 7" key="1">
    <citation type="journal article" date="2015" name="Int. J. Syst. Evol. Microbiol.">
        <title>Burkholderia monticola sp. nov., isolated from mountain soil.</title>
        <authorList>
            <person name="Baek I."/>
            <person name="Seo B."/>
            <person name="Lee I."/>
            <person name="Yi H."/>
            <person name="Chun J."/>
        </authorList>
    </citation>
    <scope>NUCLEOTIDE SEQUENCE [LARGE SCALE GENOMIC DNA]</scope>
    <source>
        <strain evidence="6 7">JC2948</strain>
    </source>
</reference>
<feature type="transmembrane region" description="Helical" evidence="4">
    <location>
        <begin position="310"/>
        <end position="328"/>
    </location>
</feature>
<dbReference type="Proteomes" id="UP000075613">
    <property type="component" value="Unassembled WGS sequence"/>
</dbReference>
<proteinExistence type="predicted"/>
<evidence type="ECO:0000256" key="2">
    <source>
        <dbReference type="ARBA" id="ARBA00022989"/>
    </source>
</evidence>
<evidence type="ECO:0000256" key="4">
    <source>
        <dbReference type="SAM" id="Phobius"/>
    </source>
</evidence>
<dbReference type="InterPro" id="IPR020846">
    <property type="entry name" value="MFS_dom"/>
</dbReference>
<feature type="transmembrane region" description="Helical" evidence="4">
    <location>
        <begin position="279"/>
        <end position="298"/>
    </location>
</feature>
<dbReference type="RefSeq" id="WP_062131894.1">
    <property type="nucleotide sequence ID" value="NZ_LRBG01000036.1"/>
</dbReference>
<feature type="transmembrane region" description="Helical" evidence="4">
    <location>
        <begin position="163"/>
        <end position="183"/>
    </location>
</feature>
<gene>
    <name evidence="6" type="ORF">CI15_23525</name>
</gene>
<keyword evidence="1 4" id="KW-0812">Transmembrane</keyword>
<dbReference type="Pfam" id="PF07690">
    <property type="entry name" value="MFS_1"/>
    <property type="match status" value="1"/>
</dbReference>
<name>A0A149PHD4_9BURK</name>
<feature type="transmembrane region" description="Helical" evidence="4">
    <location>
        <begin position="242"/>
        <end position="267"/>
    </location>
</feature>
<evidence type="ECO:0000259" key="5">
    <source>
        <dbReference type="PROSITE" id="PS50850"/>
    </source>
</evidence>